<feature type="binding site" evidence="8">
    <location>
        <position position="97"/>
    </location>
    <ligand>
        <name>substrate</name>
    </ligand>
</feature>
<dbReference type="GO" id="GO:0004081">
    <property type="term" value="F:bis(5'-nucleosyl)-tetraphosphatase (asymmetrical) activity"/>
    <property type="evidence" value="ECO:0007669"/>
    <property type="project" value="UniProtKB-ARBA"/>
</dbReference>
<feature type="binding site" evidence="8">
    <location>
        <begin position="179"/>
        <end position="181"/>
    </location>
    <ligand>
        <name>ATP</name>
        <dbReference type="ChEBI" id="CHEBI:30616"/>
    </ligand>
</feature>
<feature type="binding site" evidence="8">
    <location>
        <begin position="263"/>
        <end position="264"/>
    </location>
    <ligand>
        <name>ATP</name>
        <dbReference type="ChEBI" id="CHEBI:30616"/>
    </ligand>
</feature>
<comment type="subunit">
    <text evidence="8">Homodimer.</text>
</comment>
<feature type="binding site" evidence="8">
    <location>
        <position position="147"/>
    </location>
    <ligand>
        <name>substrate</name>
    </ligand>
</feature>
<dbReference type="GO" id="GO:0005524">
    <property type="term" value="F:ATP binding"/>
    <property type="evidence" value="ECO:0007669"/>
    <property type="project" value="UniProtKB-UniRule"/>
</dbReference>
<keyword evidence="3 8" id="KW-0436">Ligase</keyword>
<dbReference type="GO" id="GO:0006426">
    <property type="term" value="P:glycyl-tRNA aminoacylation"/>
    <property type="evidence" value="ECO:0007669"/>
    <property type="project" value="UniProtKB-UniRule"/>
</dbReference>
<dbReference type="SUPFAM" id="SSF55681">
    <property type="entry name" value="Class II aaRS and biotin synthetases"/>
    <property type="match status" value="1"/>
</dbReference>
<evidence type="ECO:0000256" key="1">
    <source>
        <dbReference type="ARBA" id="ARBA00008226"/>
    </source>
</evidence>
<organism evidence="10 11">
    <name type="scientific">Candidatus Gottesmanbacteria bacterium RIFCSPHIGHO2_01_FULL_40_15</name>
    <dbReference type="NCBI Taxonomy" id="1798376"/>
    <lineage>
        <taxon>Bacteria</taxon>
        <taxon>Candidatus Gottesmaniibacteriota</taxon>
    </lineage>
</organism>
<dbReference type="GO" id="GO:0005737">
    <property type="term" value="C:cytoplasm"/>
    <property type="evidence" value="ECO:0007669"/>
    <property type="project" value="UniProtKB-SubCell"/>
</dbReference>
<dbReference type="InterPro" id="IPR002315">
    <property type="entry name" value="tRNA-synt_gly"/>
</dbReference>
<dbReference type="InterPro" id="IPR027031">
    <property type="entry name" value="Gly-tRNA_synthase/POLG2"/>
</dbReference>
<dbReference type="InterPro" id="IPR002314">
    <property type="entry name" value="aa-tRNA-synt_IIb"/>
</dbReference>
<feature type="binding site" evidence="8">
    <location>
        <begin position="194"/>
        <end position="198"/>
    </location>
    <ligand>
        <name>substrate</name>
    </ligand>
</feature>
<feature type="binding site" evidence="8">
    <location>
        <begin position="303"/>
        <end position="307"/>
    </location>
    <ligand>
        <name>substrate</name>
    </ligand>
</feature>
<comment type="subcellular location">
    <subcellularLocation>
        <location evidence="8">Cytoplasm</location>
    </subcellularLocation>
</comment>
<dbReference type="InterPro" id="IPR022961">
    <property type="entry name" value="Gly_tRNA_ligase_bac"/>
</dbReference>
<evidence type="ECO:0000256" key="7">
    <source>
        <dbReference type="ARBA" id="ARBA00023146"/>
    </source>
</evidence>
<comment type="function">
    <text evidence="8">Catalyzes the attachment of glycine to tRNA(Gly).</text>
</comment>
<evidence type="ECO:0000313" key="11">
    <source>
        <dbReference type="Proteomes" id="UP000177354"/>
    </source>
</evidence>
<dbReference type="CDD" id="cd00858">
    <property type="entry name" value="GlyRS_anticodon"/>
    <property type="match status" value="1"/>
</dbReference>
<dbReference type="Pfam" id="PF00587">
    <property type="entry name" value="tRNA-synt_2b"/>
    <property type="match status" value="1"/>
</dbReference>
<dbReference type="SUPFAM" id="SSF52954">
    <property type="entry name" value="Class II aaRS ABD-related"/>
    <property type="match status" value="1"/>
</dbReference>
<dbReference type="EMBL" id="MFJF01000015">
    <property type="protein sequence ID" value="OGG06497.1"/>
    <property type="molecule type" value="Genomic_DNA"/>
</dbReference>
<dbReference type="NCBIfam" id="NF003211">
    <property type="entry name" value="PRK04173.1"/>
    <property type="match status" value="1"/>
</dbReference>
<dbReference type="EC" id="6.1.1.14" evidence="8"/>
<keyword evidence="6 8" id="KW-0648">Protein biosynthesis</keyword>
<dbReference type="Pfam" id="PF03129">
    <property type="entry name" value="HGTP_anticodon"/>
    <property type="match status" value="1"/>
</dbReference>
<keyword evidence="7 8" id="KW-0030">Aminoacyl-tRNA synthetase</keyword>
<evidence type="ECO:0000256" key="2">
    <source>
        <dbReference type="ARBA" id="ARBA00022490"/>
    </source>
</evidence>
<dbReference type="AlphaFoldDB" id="A0A1F5Z2U1"/>
<dbReference type="GO" id="GO:0004820">
    <property type="term" value="F:glycine-tRNA ligase activity"/>
    <property type="evidence" value="ECO:0007669"/>
    <property type="project" value="UniProtKB-UniRule"/>
</dbReference>
<dbReference type="PANTHER" id="PTHR10745">
    <property type="entry name" value="GLYCYL-TRNA SYNTHETASE/DNA POLYMERASE SUBUNIT GAMMA-2"/>
    <property type="match status" value="1"/>
</dbReference>
<dbReference type="InterPro" id="IPR045864">
    <property type="entry name" value="aa-tRNA-synth_II/BPL/LPL"/>
</dbReference>
<evidence type="ECO:0000256" key="5">
    <source>
        <dbReference type="ARBA" id="ARBA00022840"/>
    </source>
</evidence>
<dbReference type="PANTHER" id="PTHR10745:SF8">
    <property type="entry name" value="DNA POLYMERASE SUBUNIT GAMMA-2, MITOCHONDRIAL"/>
    <property type="match status" value="1"/>
</dbReference>
<comment type="catalytic activity">
    <reaction evidence="8">
        <text>tRNA(Gly) + glycine + ATP = glycyl-tRNA(Gly) + AMP + diphosphate</text>
        <dbReference type="Rhea" id="RHEA:16013"/>
        <dbReference type="Rhea" id="RHEA-COMP:9664"/>
        <dbReference type="Rhea" id="RHEA-COMP:9683"/>
        <dbReference type="ChEBI" id="CHEBI:30616"/>
        <dbReference type="ChEBI" id="CHEBI:33019"/>
        <dbReference type="ChEBI" id="CHEBI:57305"/>
        <dbReference type="ChEBI" id="CHEBI:78442"/>
        <dbReference type="ChEBI" id="CHEBI:78522"/>
        <dbReference type="ChEBI" id="CHEBI:456215"/>
        <dbReference type="EC" id="6.1.1.14"/>
    </reaction>
</comment>
<feature type="binding site" evidence="8">
    <location>
        <begin position="307"/>
        <end position="310"/>
    </location>
    <ligand>
        <name>ATP</name>
        <dbReference type="ChEBI" id="CHEBI:30616"/>
    </ligand>
</feature>
<dbReference type="PRINTS" id="PR01043">
    <property type="entry name" value="TRNASYNTHGLY"/>
</dbReference>
<dbReference type="HAMAP" id="MF_00253_B">
    <property type="entry name" value="Gly_tRNA_synth_B"/>
    <property type="match status" value="1"/>
</dbReference>
<dbReference type="Gene3D" id="3.30.930.10">
    <property type="entry name" value="Bira Bifunctional Protein, Domain 2"/>
    <property type="match status" value="1"/>
</dbReference>
<dbReference type="FunFam" id="3.40.50.800:FF:000002">
    <property type="entry name" value="Glycine--tRNA ligase"/>
    <property type="match status" value="1"/>
</dbReference>
<dbReference type="GO" id="GO:0015966">
    <property type="term" value="P:diadenosine tetraphosphate biosynthetic process"/>
    <property type="evidence" value="ECO:0007669"/>
    <property type="project" value="UniProtKB-ARBA"/>
</dbReference>
<evidence type="ECO:0000256" key="3">
    <source>
        <dbReference type="ARBA" id="ARBA00022598"/>
    </source>
</evidence>
<protein>
    <recommendedName>
        <fullName evidence="8">Glycine--tRNA ligase</fullName>
        <ecNumber evidence="8">6.1.1.14</ecNumber>
    </recommendedName>
    <alternativeName>
        <fullName evidence="8">Glycyl-tRNA synthetase</fullName>
        <shortName evidence="8">GlyRS</shortName>
    </alternativeName>
</protein>
<dbReference type="PROSITE" id="PS50862">
    <property type="entry name" value="AA_TRNA_LIGASE_II"/>
    <property type="match status" value="1"/>
</dbReference>
<dbReference type="NCBIfam" id="TIGR00389">
    <property type="entry name" value="glyS_dimeric"/>
    <property type="match status" value="1"/>
</dbReference>
<dbReference type="Gene3D" id="3.40.50.800">
    <property type="entry name" value="Anticodon-binding domain"/>
    <property type="match status" value="1"/>
</dbReference>
<dbReference type="GO" id="GO:0070062">
    <property type="term" value="C:extracellular exosome"/>
    <property type="evidence" value="ECO:0007669"/>
    <property type="project" value="UniProtKB-ARBA"/>
</dbReference>
<feature type="domain" description="Aminoacyl-transfer RNA synthetases class-II family profile" evidence="9">
    <location>
        <begin position="5"/>
        <end position="333"/>
    </location>
</feature>
<evidence type="ECO:0000259" key="9">
    <source>
        <dbReference type="PROSITE" id="PS50862"/>
    </source>
</evidence>
<dbReference type="InterPro" id="IPR033731">
    <property type="entry name" value="GlyRS-like_core"/>
</dbReference>
<sequence length="433" mass="50889">MVTMDKIVSLCKRRGFILQSSEIYGGLGSFYDYGHYGVLLKNNIKNLWWRDYVLNRRDIFGLDSSLILHPDVWKASGHLSSFTDPLVECKKCRRRFRADDLEDENRKNNICPSCSGALTGEKRFNLMFKTFIGPVEDSTSVVYLRPETAQGIFVNFKNFLSTYGMKVPFGIAQIGKAFRNEITPGNFIFRTREFEQMEIEYFVKPQTDEIWHKKWIRERFDWYLKYSINVKNLRLREHTPDELSHYSKGTTDIEYRFPWGWGELEGIANRTDFDLKAHQKYSGKDLTYFDEEKKKSYHPFVIEPSAGADRSVLAFLIDSFTEDEKRIYLKLHPLIAPVKAAVFPLVSNKKELVEYARDIYRMLQNVFIVHFDDRGNIGKRYYSQDEIGTPFCITVDYDTLQKDSVTVRNRDTTRQDRVKKENLVSFLTEKIYS</sequence>
<dbReference type="Proteomes" id="UP000177354">
    <property type="component" value="Unassembled WGS sequence"/>
</dbReference>
<evidence type="ECO:0000256" key="6">
    <source>
        <dbReference type="ARBA" id="ARBA00022917"/>
    </source>
</evidence>
<feature type="binding site" evidence="8">
    <location>
        <begin position="189"/>
        <end position="194"/>
    </location>
    <ligand>
        <name>ATP</name>
        <dbReference type="ChEBI" id="CHEBI:30616"/>
    </ligand>
</feature>
<dbReference type="GO" id="GO:1990742">
    <property type="term" value="C:microvesicle"/>
    <property type="evidence" value="ECO:0007669"/>
    <property type="project" value="UniProtKB-ARBA"/>
</dbReference>
<dbReference type="InterPro" id="IPR004154">
    <property type="entry name" value="Anticodon-bd"/>
</dbReference>
<dbReference type="InterPro" id="IPR036621">
    <property type="entry name" value="Anticodon-bd_dom_sf"/>
</dbReference>
<gene>
    <name evidence="8" type="primary">glyQS</name>
    <name evidence="10" type="ORF">A2777_05965</name>
</gene>
<keyword evidence="2 8" id="KW-0963">Cytoplasm</keyword>
<accession>A0A1F5Z2U1</accession>
<keyword evidence="4 8" id="KW-0547">Nucleotide-binding</keyword>
<evidence type="ECO:0000256" key="8">
    <source>
        <dbReference type="HAMAP-Rule" id="MF_00253"/>
    </source>
</evidence>
<evidence type="ECO:0000313" key="10">
    <source>
        <dbReference type="EMBL" id="OGG06497.1"/>
    </source>
</evidence>
<evidence type="ECO:0000256" key="4">
    <source>
        <dbReference type="ARBA" id="ARBA00022741"/>
    </source>
</evidence>
<keyword evidence="5 8" id="KW-0067">ATP-binding</keyword>
<dbReference type="CDD" id="cd00774">
    <property type="entry name" value="GlyRS-like_core"/>
    <property type="match status" value="1"/>
</dbReference>
<comment type="similarity">
    <text evidence="1 8">Belongs to the class-II aminoacyl-tRNA synthetase family.</text>
</comment>
<dbReference type="InterPro" id="IPR006195">
    <property type="entry name" value="aa-tRNA-synth_II"/>
</dbReference>
<proteinExistence type="inferred from homology"/>
<reference evidence="10 11" key="1">
    <citation type="journal article" date="2016" name="Nat. Commun.">
        <title>Thousands of microbial genomes shed light on interconnected biogeochemical processes in an aquifer system.</title>
        <authorList>
            <person name="Anantharaman K."/>
            <person name="Brown C.T."/>
            <person name="Hug L.A."/>
            <person name="Sharon I."/>
            <person name="Castelle C.J."/>
            <person name="Probst A.J."/>
            <person name="Thomas B.C."/>
            <person name="Singh A."/>
            <person name="Wilkins M.J."/>
            <person name="Karaoz U."/>
            <person name="Brodie E.L."/>
            <person name="Williams K.H."/>
            <person name="Hubbard S.S."/>
            <person name="Banfield J.F."/>
        </authorList>
    </citation>
    <scope>NUCLEOTIDE SEQUENCE [LARGE SCALE GENOMIC DNA]</scope>
</reference>
<comment type="caution">
    <text evidence="10">The sequence shown here is derived from an EMBL/GenBank/DDBJ whole genome shotgun (WGS) entry which is preliminary data.</text>
</comment>
<name>A0A1F5Z2U1_9BACT</name>